<gene>
    <name evidence="2" type="ORF">SAMN02745221_01149</name>
</gene>
<proteinExistence type="predicted"/>
<keyword evidence="3" id="KW-1185">Reference proteome</keyword>
<dbReference type="Proteomes" id="UP000242329">
    <property type="component" value="Unassembled WGS sequence"/>
</dbReference>
<reference evidence="3" key="1">
    <citation type="submission" date="2016-11" db="EMBL/GenBank/DDBJ databases">
        <authorList>
            <person name="Varghese N."/>
            <person name="Submissions S."/>
        </authorList>
    </citation>
    <scope>NUCLEOTIDE SEQUENCE [LARGE SCALE GENOMIC DNA]</scope>
    <source>
        <strain evidence="3">DSM 11003</strain>
    </source>
</reference>
<dbReference type="InterPro" id="IPR050900">
    <property type="entry name" value="Transposase_IS3/IS150/IS904"/>
</dbReference>
<dbReference type="PROSITE" id="PS50994">
    <property type="entry name" value="INTEGRASE"/>
    <property type="match status" value="1"/>
</dbReference>
<dbReference type="PANTHER" id="PTHR46889">
    <property type="entry name" value="TRANSPOSASE INSF FOR INSERTION SEQUENCE IS3B-RELATED"/>
    <property type="match status" value="1"/>
</dbReference>
<dbReference type="GO" id="GO:0015074">
    <property type="term" value="P:DNA integration"/>
    <property type="evidence" value="ECO:0007669"/>
    <property type="project" value="InterPro"/>
</dbReference>
<organism evidence="2 3">
    <name type="scientific">Thermosyntropha lipolytica DSM 11003</name>
    <dbReference type="NCBI Taxonomy" id="1123382"/>
    <lineage>
        <taxon>Bacteria</taxon>
        <taxon>Bacillati</taxon>
        <taxon>Bacillota</taxon>
        <taxon>Clostridia</taxon>
        <taxon>Eubacteriales</taxon>
        <taxon>Syntrophomonadaceae</taxon>
        <taxon>Thermosyntropha</taxon>
    </lineage>
</organism>
<protein>
    <submittedName>
        <fullName evidence="2">Integrase core domain-containing protein</fullName>
    </submittedName>
</protein>
<dbReference type="RefSeq" id="WP_143156876.1">
    <property type="nucleotide sequence ID" value="NZ_FQWY01000016.1"/>
</dbReference>
<dbReference type="STRING" id="1123382.SAMN02745221_01149"/>
<evidence type="ECO:0000259" key="1">
    <source>
        <dbReference type="PROSITE" id="PS50994"/>
    </source>
</evidence>
<feature type="non-terminal residue" evidence="2">
    <location>
        <position position="1"/>
    </location>
</feature>
<dbReference type="Pfam" id="PF13683">
    <property type="entry name" value="rve_3"/>
    <property type="match status" value="1"/>
</dbReference>
<dbReference type="EMBL" id="FQWY01000016">
    <property type="protein sequence ID" value="SHG87039.1"/>
    <property type="molecule type" value="Genomic_DNA"/>
</dbReference>
<dbReference type="AlphaFoldDB" id="A0A1M5NCX4"/>
<dbReference type="InterPro" id="IPR012337">
    <property type="entry name" value="RNaseH-like_sf"/>
</dbReference>
<sequence>RTDNRPQFMSAKFAKTCQELKLIHERIPVKTPNMNAHIEAFHSILEEECYICNEFTNFREAYEIISQYLEYYNHRRIHGSLGYLTPAKYYELHKKKSALTQVA</sequence>
<dbReference type="InterPro" id="IPR036397">
    <property type="entry name" value="RNaseH_sf"/>
</dbReference>
<dbReference type="InterPro" id="IPR001584">
    <property type="entry name" value="Integrase_cat-core"/>
</dbReference>
<feature type="domain" description="Integrase catalytic" evidence="1">
    <location>
        <begin position="1"/>
        <end position="94"/>
    </location>
</feature>
<evidence type="ECO:0000313" key="3">
    <source>
        <dbReference type="Proteomes" id="UP000242329"/>
    </source>
</evidence>
<name>A0A1M5NCX4_9FIRM</name>
<dbReference type="PANTHER" id="PTHR46889:SF4">
    <property type="entry name" value="TRANSPOSASE INSO FOR INSERTION SEQUENCE ELEMENT IS911B-RELATED"/>
    <property type="match status" value="1"/>
</dbReference>
<dbReference type="GO" id="GO:0003676">
    <property type="term" value="F:nucleic acid binding"/>
    <property type="evidence" value="ECO:0007669"/>
    <property type="project" value="InterPro"/>
</dbReference>
<dbReference type="Gene3D" id="3.30.420.10">
    <property type="entry name" value="Ribonuclease H-like superfamily/Ribonuclease H"/>
    <property type="match status" value="1"/>
</dbReference>
<accession>A0A1M5NCX4</accession>
<evidence type="ECO:0000313" key="2">
    <source>
        <dbReference type="EMBL" id="SHG87039.1"/>
    </source>
</evidence>
<dbReference type="SUPFAM" id="SSF53098">
    <property type="entry name" value="Ribonuclease H-like"/>
    <property type="match status" value="1"/>
</dbReference>
<dbReference type="OrthoDB" id="9781005at2"/>